<feature type="region of interest" description="Disordered" evidence="1">
    <location>
        <begin position="1"/>
        <end position="28"/>
    </location>
</feature>
<dbReference type="Proteomes" id="UP000464884">
    <property type="component" value="Chromosome"/>
</dbReference>
<organism evidence="2 3">
    <name type="scientific">Bifidobacterium adolescentis</name>
    <dbReference type="NCBI Taxonomy" id="1680"/>
    <lineage>
        <taxon>Bacteria</taxon>
        <taxon>Bacillati</taxon>
        <taxon>Actinomycetota</taxon>
        <taxon>Actinomycetes</taxon>
        <taxon>Bifidobacteriales</taxon>
        <taxon>Bifidobacteriaceae</taxon>
        <taxon>Bifidobacterium</taxon>
    </lineage>
</organism>
<name>A0A6I6QZJ9_BIFAD</name>
<evidence type="ECO:0000313" key="3">
    <source>
        <dbReference type="Proteomes" id="UP000464884"/>
    </source>
</evidence>
<evidence type="ECO:0000256" key="1">
    <source>
        <dbReference type="SAM" id="MobiDB-lite"/>
    </source>
</evidence>
<dbReference type="AlphaFoldDB" id="A0A6I6QZJ9"/>
<gene>
    <name evidence="2" type="ORF">F3K97_05390</name>
</gene>
<dbReference type="EMBL" id="CP047129">
    <property type="protein sequence ID" value="QHB62758.1"/>
    <property type="molecule type" value="Genomic_DNA"/>
</dbReference>
<dbReference type="RefSeq" id="WP_159140655.1">
    <property type="nucleotide sequence ID" value="NZ_CP047129.1"/>
</dbReference>
<proteinExistence type="predicted"/>
<accession>A0A6I6QZJ9</accession>
<sequence>MARTYKDLSDHAVDRVTGGREESYTQDRARRVRHMEAGGKLVRRIGKWSNPHGCAAPECGWCAENRRHAAAKAELAAEQRMEDWHGETKA</sequence>
<reference evidence="2 3" key="1">
    <citation type="submission" date="2019-12" db="EMBL/GenBank/DDBJ databases">
        <title>Draft Genome Sequence of Bifidobacterium adolescentis ZJ2.</title>
        <authorList>
            <person name="Jin Z."/>
        </authorList>
    </citation>
    <scope>NUCLEOTIDE SEQUENCE [LARGE SCALE GENOMIC DNA]</scope>
    <source>
        <strain evidence="2 3">ZJ2</strain>
    </source>
</reference>
<evidence type="ECO:0000313" key="2">
    <source>
        <dbReference type="EMBL" id="QHB62758.1"/>
    </source>
</evidence>
<protein>
    <submittedName>
        <fullName evidence="2">Uncharacterized protein</fullName>
    </submittedName>
</protein>